<dbReference type="AlphaFoldDB" id="A0A315YQR5"/>
<name>A0A315YQR5_SEDFL</name>
<gene>
    <name evidence="1" type="ORF">BC781_1272</name>
</gene>
<organism evidence="1 2">
    <name type="scientific">Sediminitomix flava</name>
    <dbReference type="NCBI Taxonomy" id="379075"/>
    <lineage>
        <taxon>Bacteria</taxon>
        <taxon>Pseudomonadati</taxon>
        <taxon>Bacteroidota</taxon>
        <taxon>Cytophagia</taxon>
        <taxon>Cytophagales</taxon>
        <taxon>Flammeovirgaceae</taxon>
        <taxon>Sediminitomix</taxon>
    </lineage>
</organism>
<keyword evidence="2" id="KW-1185">Reference proteome</keyword>
<reference evidence="1 2" key="1">
    <citation type="submission" date="2018-03" db="EMBL/GenBank/DDBJ databases">
        <title>Genomic Encyclopedia of Archaeal and Bacterial Type Strains, Phase II (KMG-II): from individual species to whole genera.</title>
        <authorList>
            <person name="Goeker M."/>
        </authorList>
    </citation>
    <scope>NUCLEOTIDE SEQUENCE [LARGE SCALE GENOMIC DNA]</scope>
    <source>
        <strain evidence="1 2">DSM 28229</strain>
    </source>
</reference>
<comment type="caution">
    <text evidence="1">The sequence shown here is derived from an EMBL/GenBank/DDBJ whole genome shotgun (WGS) entry which is preliminary data.</text>
</comment>
<dbReference type="RefSeq" id="WP_146201792.1">
    <property type="nucleotide sequence ID" value="NZ_QGDO01000027.1"/>
</dbReference>
<evidence type="ECO:0000313" key="2">
    <source>
        <dbReference type="Proteomes" id="UP000245535"/>
    </source>
</evidence>
<proteinExistence type="predicted"/>
<sequence>MNELEKDNGKYLLEIKFDKLRFYCLWGYDKTQKDEPNKLLCSTSNQLIAFSKVDYLIQYIKTGCYISFDEKNVRLWAESFNLNEDISHYDFDLLRFFLKSNSLLETVDEKNKLYLKDLFNALDLIDDYAYYSENTELISKLEEIDFTKTRDFFMDLFVWQNQKQKAYLAISKLIEKKNVCNVLDCFLDQIKVIN</sequence>
<accession>A0A315YQR5</accession>
<dbReference type="EMBL" id="QGDO01000027">
    <property type="protein sequence ID" value="PWJ30595.1"/>
    <property type="molecule type" value="Genomic_DNA"/>
</dbReference>
<protein>
    <submittedName>
        <fullName evidence="1">Uncharacterized protein</fullName>
    </submittedName>
</protein>
<dbReference type="Proteomes" id="UP000245535">
    <property type="component" value="Unassembled WGS sequence"/>
</dbReference>
<evidence type="ECO:0000313" key="1">
    <source>
        <dbReference type="EMBL" id="PWJ30595.1"/>
    </source>
</evidence>